<dbReference type="GO" id="GO:0005737">
    <property type="term" value="C:cytoplasm"/>
    <property type="evidence" value="ECO:0007669"/>
    <property type="project" value="UniProtKB-SubCell"/>
</dbReference>
<evidence type="ECO:0000256" key="1">
    <source>
        <dbReference type="ARBA" id="ARBA00001336"/>
    </source>
</evidence>
<keyword evidence="10 15" id="KW-0378">Hydrolase</keyword>
<organism evidence="18 19">
    <name type="scientific">Lentinula guzmanii</name>
    <dbReference type="NCBI Taxonomy" id="2804957"/>
    <lineage>
        <taxon>Eukaryota</taxon>
        <taxon>Fungi</taxon>
        <taxon>Dikarya</taxon>
        <taxon>Basidiomycota</taxon>
        <taxon>Agaricomycotina</taxon>
        <taxon>Agaricomycetes</taxon>
        <taxon>Agaricomycetidae</taxon>
        <taxon>Agaricales</taxon>
        <taxon>Marasmiineae</taxon>
        <taxon>Omphalotaceae</taxon>
        <taxon>Lentinula</taxon>
    </lineage>
</organism>
<keyword evidence="12 15" id="KW-0482">Metalloprotease</keyword>
<evidence type="ECO:0000313" key="19">
    <source>
        <dbReference type="Proteomes" id="UP001176059"/>
    </source>
</evidence>
<dbReference type="FunFam" id="3.30.540.30:FF:000002">
    <property type="entry name" value="Dipeptidyl peptidase 3"/>
    <property type="match status" value="1"/>
</dbReference>
<evidence type="ECO:0000256" key="3">
    <source>
        <dbReference type="ARBA" id="ARBA00010200"/>
    </source>
</evidence>
<keyword evidence="8 15" id="KW-0645">Protease</keyword>
<dbReference type="GO" id="GO:0004177">
    <property type="term" value="F:aminopeptidase activity"/>
    <property type="evidence" value="ECO:0007669"/>
    <property type="project" value="UniProtKB-KW"/>
</dbReference>
<evidence type="ECO:0000256" key="12">
    <source>
        <dbReference type="ARBA" id="ARBA00023049"/>
    </source>
</evidence>
<evidence type="ECO:0000256" key="11">
    <source>
        <dbReference type="ARBA" id="ARBA00022833"/>
    </source>
</evidence>
<feature type="binding site" evidence="17">
    <location>
        <position position="448"/>
    </location>
    <ligand>
        <name>Zn(2+)</name>
        <dbReference type="ChEBI" id="CHEBI:29105"/>
        <note>catalytic</note>
    </ligand>
</feature>
<comment type="cofactor">
    <cofactor evidence="15 17">
        <name>Zn(2+)</name>
        <dbReference type="ChEBI" id="CHEBI:29105"/>
    </cofactor>
    <text evidence="15 17">Binds 1 zinc ion per subunit.</text>
</comment>
<dbReference type="Pfam" id="PF03571">
    <property type="entry name" value="Peptidase_M49"/>
    <property type="match status" value="1"/>
</dbReference>
<dbReference type="Gene3D" id="3.30.540.30">
    <property type="match status" value="3"/>
</dbReference>
<dbReference type="PANTHER" id="PTHR23422">
    <property type="entry name" value="DIPEPTIDYL PEPTIDASE III-RELATED"/>
    <property type="match status" value="1"/>
</dbReference>
<keyword evidence="6 15" id="KW-0031">Aminopeptidase</keyword>
<gene>
    <name evidence="18" type="ORF">DFJ43DRAFT_1107192</name>
</gene>
<keyword evidence="7 15" id="KW-0963">Cytoplasm</keyword>
<dbReference type="FunFam" id="3.30.540.30:FF:000001">
    <property type="entry name" value="Dipeptidyl peptidase 3"/>
    <property type="match status" value="1"/>
</dbReference>
<dbReference type="PANTHER" id="PTHR23422:SF11">
    <property type="entry name" value="DIPEPTIDYL PEPTIDASE 3"/>
    <property type="match status" value="1"/>
</dbReference>
<evidence type="ECO:0000313" key="18">
    <source>
        <dbReference type="EMBL" id="KAJ3711826.1"/>
    </source>
</evidence>
<dbReference type="PIRSF" id="PIRSF007828">
    <property type="entry name" value="Dipeptidyl-peptidase_III"/>
    <property type="match status" value="1"/>
</dbReference>
<comment type="similarity">
    <text evidence="3 15">Belongs to the peptidase M49 family.</text>
</comment>
<evidence type="ECO:0000256" key="17">
    <source>
        <dbReference type="PIRSR" id="PIRSR007828-2"/>
    </source>
</evidence>
<keyword evidence="9 15" id="KW-0479">Metal-binding</keyword>
<dbReference type="Proteomes" id="UP001176059">
    <property type="component" value="Unassembled WGS sequence"/>
</dbReference>
<reference evidence="18" key="1">
    <citation type="submission" date="2022-08" db="EMBL/GenBank/DDBJ databases">
        <authorList>
            <consortium name="DOE Joint Genome Institute"/>
            <person name="Min B."/>
            <person name="Sierra-Patev S."/>
            <person name="Naranjo-Ortiz M."/>
            <person name="Looney B."/>
            <person name="Konkel Z."/>
            <person name="Slot J.C."/>
            <person name="Sakamoto Y."/>
            <person name="Steenwyk J.L."/>
            <person name="Rokas A."/>
            <person name="Carro J."/>
            <person name="Camarero S."/>
            <person name="Ferreira P."/>
            <person name="Molpeceres G."/>
            <person name="Ruiz-duenas F.J."/>
            <person name="Serrano A."/>
            <person name="Henrissat B."/>
            <person name="Drula E."/>
            <person name="Hughes K.W."/>
            <person name="Mata J.L."/>
            <person name="Ishikawa N.K."/>
            <person name="Vargas-Isla R."/>
            <person name="Ushijima S."/>
            <person name="Smith C.A."/>
            <person name="Ahrendt S."/>
            <person name="Andreopoulos W."/>
            <person name="He G."/>
            <person name="LaButti K."/>
            <person name="Lipzen A."/>
            <person name="Ng V."/>
            <person name="Riley R."/>
            <person name="Sandor L."/>
            <person name="Barry K."/>
            <person name="Martinez A.T."/>
            <person name="Xiao Y."/>
            <person name="Gibbons J.G."/>
            <person name="Terashima K."/>
            <person name="Hibbett D.S."/>
            <person name="Grigoriev I.V."/>
        </authorList>
    </citation>
    <scope>NUCLEOTIDE SEQUENCE</scope>
    <source>
        <strain evidence="18">ET3784</strain>
    </source>
</reference>
<reference evidence="18" key="2">
    <citation type="journal article" date="2023" name="Proc. Natl. Acad. Sci. U.S.A.">
        <title>A global phylogenomic analysis of the shiitake genus Lentinula.</title>
        <authorList>
            <person name="Sierra-Patev S."/>
            <person name="Min B."/>
            <person name="Naranjo-Ortiz M."/>
            <person name="Looney B."/>
            <person name="Konkel Z."/>
            <person name="Slot J.C."/>
            <person name="Sakamoto Y."/>
            <person name="Steenwyk J.L."/>
            <person name="Rokas A."/>
            <person name="Carro J."/>
            <person name="Camarero S."/>
            <person name="Ferreira P."/>
            <person name="Molpeceres G."/>
            <person name="Ruiz-Duenas F.J."/>
            <person name="Serrano A."/>
            <person name="Henrissat B."/>
            <person name="Drula E."/>
            <person name="Hughes K.W."/>
            <person name="Mata J.L."/>
            <person name="Ishikawa N.K."/>
            <person name="Vargas-Isla R."/>
            <person name="Ushijima S."/>
            <person name="Smith C.A."/>
            <person name="Donoghue J."/>
            <person name="Ahrendt S."/>
            <person name="Andreopoulos W."/>
            <person name="He G."/>
            <person name="LaButti K."/>
            <person name="Lipzen A."/>
            <person name="Ng V."/>
            <person name="Riley R."/>
            <person name="Sandor L."/>
            <person name="Barry K."/>
            <person name="Martinez A.T."/>
            <person name="Xiao Y."/>
            <person name="Gibbons J.G."/>
            <person name="Terashima K."/>
            <person name="Grigoriev I.V."/>
            <person name="Hibbett D."/>
        </authorList>
    </citation>
    <scope>NUCLEOTIDE SEQUENCE</scope>
    <source>
        <strain evidence="18">ET3784</strain>
    </source>
</reference>
<evidence type="ECO:0000256" key="5">
    <source>
        <dbReference type="ARBA" id="ARBA00014713"/>
    </source>
</evidence>
<comment type="caution">
    <text evidence="18">The sequence shown here is derived from an EMBL/GenBank/DDBJ whole genome shotgun (WGS) entry which is preliminary data.</text>
</comment>
<sequence>MASINVHSERFLADRAAPLCSLDISKTFAQLSSKEKKYTHYVSEAAWAGARIIQAQWTPEANELYDLLILTFSDDGHLADLETLRSASGLTSNEWEDLLQYTIQVLSNLVNYRSFGFTKIIPRVSDRKFETVVQKSANSDKALALWFKLKEHIYATDPESSLFIGKRSEGHVSNYYLGEVISDEEVKDVQAAAENIGIDVLNTRVRKNGPRDFTLLVASAQAKHSAIHDIPIESGKFRLTVEYGDHAAPLKKVVGALEQAKNYTASPHQTRMIEKYIDSFNTGSIQDHKDGSTEWVKDVGPIIESYIGFIETYVDPYGGRAEWEGFTAVVNKALSAKYDTLVAQAPELIKVLPWGQDFEVETFRKPDFTALEVVSFATGGIPAGINIPNYYDIRETTGFKNVSLANILAAKAPNEELTFIHPDDVKLYNAWDSRAFELQVANHELLGHGSGKLLKENADGSKNFDPSVINPLTGKPVSSWYKPGQTPDAVLGEVSSSMEECRAETVALFLVGNRDILKIFNYADEQEIEDIQYITFLLMARAGIRALEFFDPATQKHGQAHMQARLGITQFLIKNGIARLEEVRDSSGKLENVYVRVNRDEVLAAGKDVVGKLLVSLQVYKSTADGAGARKFYTELTTPLPGWDREIRDLVLKKKLPRKIFVQPTTSIVDGEVQLKEYPLTISGAIESFIDRKL</sequence>
<evidence type="ECO:0000256" key="14">
    <source>
        <dbReference type="ARBA" id="ARBA00032119"/>
    </source>
</evidence>
<evidence type="ECO:0000256" key="16">
    <source>
        <dbReference type="PIRSR" id="PIRSR007828-1"/>
    </source>
</evidence>
<evidence type="ECO:0000256" key="13">
    <source>
        <dbReference type="ARBA" id="ARBA00031288"/>
    </source>
</evidence>
<feature type="binding site" evidence="17">
    <location>
        <position position="500"/>
    </location>
    <ligand>
        <name>Zn(2+)</name>
        <dbReference type="ChEBI" id="CHEBI:29105"/>
        <note>catalytic</note>
    </ligand>
</feature>
<dbReference type="AlphaFoldDB" id="A0AA38J1K2"/>
<evidence type="ECO:0000256" key="9">
    <source>
        <dbReference type="ARBA" id="ARBA00022723"/>
    </source>
</evidence>
<evidence type="ECO:0000256" key="8">
    <source>
        <dbReference type="ARBA" id="ARBA00022670"/>
    </source>
</evidence>
<comment type="subcellular location">
    <subcellularLocation>
        <location evidence="2">Cytoplasm</location>
    </subcellularLocation>
</comment>
<evidence type="ECO:0000256" key="2">
    <source>
        <dbReference type="ARBA" id="ARBA00004496"/>
    </source>
</evidence>
<dbReference type="EMBL" id="JANVFO010000115">
    <property type="protein sequence ID" value="KAJ3711826.1"/>
    <property type="molecule type" value="Genomic_DNA"/>
</dbReference>
<evidence type="ECO:0000256" key="4">
    <source>
        <dbReference type="ARBA" id="ARBA00012063"/>
    </source>
</evidence>
<name>A0AA38J1K2_9AGAR</name>
<comment type="catalytic activity">
    <reaction evidence="1 15">
        <text>Release of an N-terminal dipeptide from a peptide comprising four or more residues, with broad specificity. Also acts on dipeptidyl 2-naphthylamides.</text>
        <dbReference type="EC" id="3.4.14.4"/>
    </reaction>
</comment>
<accession>A0AA38J1K2</accession>
<dbReference type="GO" id="GO:0008239">
    <property type="term" value="F:dipeptidyl-peptidase activity"/>
    <property type="evidence" value="ECO:0007669"/>
    <property type="project" value="UniProtKB-UniRule"/>
</dbReference>
<dbReference type="InterPro" id="IPR005317">
    <property type="entry name" value="Dipeptidyl-peptase3"/>
</dbReference>
<dbReference type="EC" id="3.4.14.4" evidence="4 15"/>
<evidence type="ECO:0000256" key="6">
    <source>
        <dbReference type="ARBA" id="ARBA00022438"/>
    </source>
</evidence>
<feature type="active site" evidence="16">
    <location>
        <position position="444"/>
    </location>
</feature>
<evidence type="ECO:0000256" key="15">
    <source>
        <dbReference type="PIRNR" id="PIRNR007828"/>
    </source>
</evidence>
<keyword evidence="11 15" id="KW-0862">Zinc</keyword>
<dbReference type="InterPro" id="IPR039461">
    <property type="entry name" value="Peptidase_M49"/>
</dbReference>
<dbReference type="GO" id="GO:0008235">
    <property type="term" value="F:metalloexopeptidase activity"/>
    <property type="evidence" value="ECO:0007669"/>
    <property type="project" value="InterPro"/>
</dbReference>
<dbReference type="GO" id="GO:0046872">
    <property type="term" value="F:metal ion binding"/>
    <property type="evidence" value="ECO:0007669"/>
    <property type="project" value="UniProtKB-KW"/>
</dbReference>
<proteinExistence type="inferred from homology"/>
<feature type="binding site" evidence="17">
    <location>
        <position position="443"/>
    </location>
    <ligand>
        <name>Zn(2+)</name>
        <dbReference type="ChEBI" id="CHEBI:29105"/>
        <note>catalytic</note>
    </ligand>
</feature>
<keyword evidence="19" id="KW-1185">Reference proteome</keyword>
<protein>
    <recommendedName>
        <fullName evidence="5 15">Dipeptidyl peptidase 3</fullName>
        <ecNumber evidence="4 15">3.4.14.4</ecNumber>
    </recommendedName>
    <alternativeName>
        <fullName evidence="13 15">Dipeptidyl aminopeptidase III</fullName>
    </alternativeName>
    <alternativeName>
        <fullName evidence="14 15">Dipeptidyl peptidase III</fullName>
    </alternativeName>
</protein>
<dbReference type="GO" id="GO:0006508">
    <property type="term" value="P:proteolysis"/>
    <property type="evidence" value="ECO:0007669"/>
    <property type="project" value="UniProtKB-KW"/>
</dbReference>
<evidence type="ECO:0000256" key="7">
    <source>
        <dbReference type="ARBA" id="ARBA00022490"/>
    </source>
</evidence>
<evidence type="ECO:0000256" key="10">
    <source>
        <dbReference type="ARBA" id="ARBA00022801"/>
    </source>
</evidence>